<name>A0ABV3P379_9ACTN</name>
<dbReference type="Pfam" id="PF13563">
    <property type="entry name" value="2_5_RNA_ligase2"/>
    <property type="match status" value="1"/>
</dbReference>
<evidence type="ECO:0000313" key="1">
    <source>
        <dbReference type="EMBL" id="MEW9264082.1"/>
    </source>
</evidence>
<dbReference type="Proteomes" id="UP001555826">
    <property type="component" value="Unassembled WGS sequence"/>
</dbReference>
<comment type="caution">
    <text evidence="1">The sequence shown here is derived from an EMBL/GenBank/DDBJ whole genome shotgun (WGS) entry which is preliminary data.</text>
</comment>
<keyword evidence="1" id="KW-0436">Ligase</keyword>
<dbReference type="InterPro" id="IPR009097">
    <property type="entry name" value="Cyclic_Pdiesterase"/>
</dbReference>
<gene>
    <name evidence="1" type="ORF">AB1207_04940</name>
</gene>
<dbReference type="EMBL" id="JBFNQN010000003">
    <property type="protein sequence ID" value="MEW9264082.1"/>
    <property type="molecule type" value="Genomic_DNA"/>
</dbReference>
<dbReference type="PANTHER" id="PTHR40037">
    <property type="entry name" value="PHOSPHOESTERASE YJCG-RELATED"/>
    <property type="match status" value="1"/>
</dbReference>
<dbReference type="GO" id="GO:0016874">
    <property type="term" value="F:ligase activity"/>
    <property type="evidence" value="ECO:0007669"/>
    <property type="project" value="UniProtKB-KW"/>
</dbReference>
<reference evidence="1 2" key="1">
    <citation type="submission" date="2024-07" db="EMBL/GenBank/DDBJ databases">
        <authorList>
            <person name="Thanompreechachai J."/>
            <person name="Duangmal K."/>
        </authorList>
    </citation>
    <scope>NUCLEOTIDE SEQUENCE [LARGE SCALE GENOMIC DNA]</scope>
    <source>
        <strain evidence="1 2">KCTC 19886</strain>
    </source>
</reference>
<sequence length="178" mass="19103">MEQTALVVEVPAAEAAVAHWRRRHDRAARAGVPAHVTVCFPFLPPHEVDDATEDALAALVTATPAFSLALTRVDGFGDAVLWLAPEPDEPLRALTRAVCATFGLLPYGGAHGGVEDAVPHLTVAEDPPDPAAVRADVAPRLPLTQHVDRLTLLQGSFVPDGWRVRRRFPLGRPTADPR</sequence>
<proteinExistence type="predicted"/>
<organism evidence="1 2">
    <name type="scientific">Kineococcus endophyticus</name>
    <dbReference type="NCBI Taxonomy" id="1181883"/>
    <lineage>
        <taxon>Bacteria</taxon>
        <taxon>Bacillati</taxon>
        <taxon>Actinomycetota</taxon>
        <taxon>Actinomycetes</taxon>
        <taxon>Kineosporiales</taxon>
        <taxon>Kineosporiaceae</taxon>
        <taxon>Kineococcus</taxon>
    </lineage>
</organism>
<protein>
    <submittedName>
        <fullName evidence="1">2'-5' RNA ligase family protein</fullName>
    </submittedName>
</protein>
<keyword evidence="2" id="KW-1185">Reference proteome</keyword>
<accession>A0ABV3P379</accession>
<dbReference type="RefSeq" id="WP_367636689.1">
    <property type="nucleotide sequence ID" value="NZ_JBFNQN010000003.1"/>
</dbReference>
<dbReference type="Gene3D" id="3.90.1140.10">
    <property type="entry name" value="Cyclic phosphodiesterase"/>
    <property type="match status" value="1"/>
</dbReference>
<dbReference type="SUPFAM" id="SSF55144">
    <property type="entry name" value="LigT-like"/>
    <property type="match status" value="1"/>
</dbReference>
<dbReference type="InterPro" id="IPR050580">
    <property type="entry name" value="2H_phosphoesterase_YjcG-like"/>
</dbReference>
<dbReference type="PANTHER" id="PTHR40037:SF1">
    <property type="entry name" value="PHOSPHOESTERASE SAOUHSC_00951-RELATED"/>
    <property type="match status" value="1"/>
</dbReference>
<evidence type="ECO:0000313" key="2">
    <source>
        <dbReference type="Proteomes" id="UP001555826"/>
    </source>
</evidence>